<gene>
    <name evidence="1" type="ORF">DU500_06955</name>
</gene>
<dbReference type="OrthoDB" id="200060at2157"/>
<organism evidence="1 2">
    <name type="scientific">Haloplanus rubicundus</name>
    <dbReference type="NCBI Taxonomy" id="1547898"/>
    <lineage>
        <taxon>Archaea</taxon>
        <taxon>Methanobacteriati</taxon>
        <taxon>Methanobacteriota</taxon>
        <taxon>Stenosarchaea group</taxon>
        <taxon>Halobacteria</taxon>
        <taxon>Halobacteriales</taxon>
        <taxon>Haloferacaceae</taxon>
        <taxon>Haloplanus</taxon>
    </lineage>
</organism>
<name>A0A345E1X8_9EURY</name>
<dbReference type="KEGG" id="haj:DU500_06955"/>
<accession>A0A345E1X8</accession>
<proteinExistence type="predicted"/>
<dbReference type="InterPro" id="IPR055964">
    <property type="entry name" value="DUF7542"/>
</dbReference>
<dbReference type="AlphaFoldDB" id="A0A345E1X8"/>
<dbReference type="Pfam" id="PF24398">
    <property type="entry name" value="DUF7542"/>
    <property type="match status" value="1"/>
</dbReference>
<dbReference type="Proteomes" id="UP000253273">
    <property type="component" value="Chromosome"/>
</dbReference>
<dbReference type="GeneID" id="37283110"/>
<sequence>MTATRATVTCPDCDRREAFDELGAARSFIERHRDETGHEATWELHRLDAGVERAGREAGVCGRSECTATDSPLYLGDP</sequence>
<dbReference type="EMBL" id="CP031150">
    <property type="protein sequence ID" value="AXG06200.1"/>
    <property type="molecule type" value="Genomic_DNA"/>
</dbReference>
<keyword evidence="2" id="KW-1185">Reference proteome</keyword>
<evidence type="ECO:0000313" key="2">
    <source>
        <dbReference type="Proteomes" id="UP000253273"/>
    </source>
</evidence>
<reference evidence="1 2" key="1">
    <citation type="submission" date="2018-07" db="EMBL/GenBank/DDBJ databases">
        <title>Genome sequences of Haloplanus sp. CBA1113.</title>
        <authorList>
            <person name="Kim Y.B."/>
            <person name="Roh S.W."/>
        </authorList>
    </citation>
    <scope>NUCLEOTIDE SEQUENCE [LARGE SCALE GENOMIC DNA]</scope>
    <source>
        <strain evidence="1 2">CBA1113</strain>
    </source>
</reference>
<dbReference type="RefSeq" id="WP_114585342.1">
    <property type="nucleotide sequence ID" value="NZ_CP031150.1"/>
</dbReference>
<protein>
    <submittedName>
        <fullName evidence="1">Uncharacterized protein</fullName>
    </submittedName>
</protein>
<evidence type="ECO:0000313" key="1">
    <source>
        <dbReference type="EMBL" id="AXG06200.1"/>
    </source>
</evidence>